<keyword evidence="2" id="KW-0732">Signal</keyword>
<dbReference type="HOGENOM" id="CLU_115580_0_0_1"/>
<feature type="compositionally biased region" description="Polar residues" evidence="1">
    <location>
        <begin position="34"/>
        <end position="47"/>
    </location>
</feature>
<feature type="region of interest" description="Disordered" evidence="1">
    <location>
        <begin position="28"/>
        <end position="88"/>
    </location>
</feature>
<evidence type="ECO:0000256" key="2">
    <source>
        <dbReference type="SAM" id="SignalP"/>
    </source>
</evidence>
<feature type="compositionally biased region" description="Basic and acidic residues" evidence="1">
    <location>
        <begin position="49"/>
        <end position="76"/>
    </location>
</feature>
<feature type="chain" id="PRO_5002348919" evidence="2">
    <location>
        <begin position="17"/>
        <end position="137"/>
    </location>
</feature>
<reference evidence="3" key="3">
    <citation type="submission" date="2015-04" db="UniProtKB">
        <authorList>
            <consortium name="EnsemblPlants"/>
        </authorList>
    </citation>
    <scope>IDENTIFICATION</scope>
</reference>
<dbReference type="PANTHER" id="PTHR48226">
    <property type="entry name" value="OS06G0326200 PROTEIN"/>
    <property type="match status" value="1"/>
</dbReference>
<sequence>MAVFVLAFMVVVPVFCADSDGRVQVQSMEGAASSGGSRNGTYNSTSVAGRKDGGGGGGKEDGGSSGVRTERDRDGGGSEAGRHRRPSYSPRLYRVGEYARCTEATGRCRGALLVCPMQCEGPCFYDCGANCKAHCRF</sequence>
<protein>
    <submittedName>
        <fullName evidence="3">Uncharacterized protein</fullName>
    </submittedName>
</protein>
<proteinExistence type="predicted"/>
<dbReference type="EnsemblPlants" id="LPERR06G11310.1">
    <property type="protein sequence ID" value="LPERR06G11310.1"/>
    <property type="gene ID" value="LPERR06G11310"/>
</dbReference>
<feature type="signal peptide" evidence="2">
    <location>
        <begin position="1"/>
        <end position="16"/>
    </location>
</feature>
<evidence type="ECO:0000313" key="4">
    <source>
        <dbReference type="Proteomes" id="UP000032180"/>
    </source>
</evidence>
<dbReference type="AlphaFoldDB" id="A0A0D9WPV8"/>
<keyword evidence="4" id="KW-1185">Reference proteome</keyword>
<name>A0A0D9WPV8_9ORYZ</name>
<evidence type="ECO:0000313" key="3">
    <source>
        <dbReference type="EnsemblPlants" id="LPERR06G11310.1"/>
    </source>
</evidence>
<dbReference type="GO" id="GO:0030048">
    <property type="term" value="P:actin filament-based movement"/>
    <property type="evidence" value="ECO:0007669"/>
    <property type="project" value="TreeGrafter"/>
</dbReference>
<dbReference type="PANTHER" id="PTHR48226:SF1">
    <property type="entry name" value="WAS_WASL-INTERACTING PROTEIN FAMILY MEMBER 1"/>
    <property type="match status" value="1"/>
</dbReference>
<evidence type="ECO:0000256" key="1">
    <source>
        <dbReference type="SAM" id="MobiDB-lite"/>
    </source>
</evidence>
<reference evidence="3 4" key="1">
    <citation type="submission" date="2012-08" db="EMBL/GenBank/DDBJ databases">
        <title>Oryza genome evolution.</title>
        <authorList>
            <person name="Wing R.A."/>
        </authorList>
    </citation>
    <scope>NUCLEOTIDE SEQUENCE</scope>
</reference>
<organism evidence="3 4">
    <name type="scientific">Leersia perrieri</name>
    <dbReference type="NCBI Taxonomy" id="77586"/>
    <lineage>
        <taxon>Eukaryota</taxon>
        <taxon>Viridiplantae</taxon>
        <taxon>Streptophyta</taxon>
        <taxon>Embryophyta</taxon>
        <taxon>Tracheophyta</taxon>
        <taxon>Spermatophyta</taxon>
        <taxon>Magnoliopsida</taxon>
        <taxon>Liliopsida</taxon>
        <taxon>Poales</taxon>
        <taxon>Poaceae</taxon>
        <taxon>BOP clade</taxon>
        <taxon>Oryzoideae</taxon>
        <taxon>Oryzeae</taxon>
        <taxon>Oryzinae</taxon>
        <taxon>Leersia</taxon>
    </lineage>
</organism>
<accession>A0A0D9WPV8</accession>
<dbReference type="Proteomes" id="UP000032180">
    <property type="component" value="Chromosome 6"/>
</dbReference>
<reference evidence="4" key="2">
    <citation type="submission" date="2013-12" db="EMBL/GenBank/DDBJ databases">
        <authorList>
            <person name="Yu Y."/>
            <person name="Lee S."/>
            <person name="de Baynast K."/>
            <person name="Wissotski M."/>
            <person name="Liu L."/>
            <person name="Talag J."/>
            <person name="Goicoechea J."/>
            <person name="Angelova A."/>
            <person name="Jetty R."/>
            <person name="Kudrna D."/>
            <person name="Golser W."/>
            <person name="Rivera L."/>
            <person name="Zhang J."/>
            <person name="Wing R."/>
        </authorList>
    </citation>
    <scope>NUCLEOTIDE SEQUENCE</scope>
</reference>
<dbReference type="InterPro" id="IPR053099">
    <property type="entry name" value="WAS/WASL-interacting_domain"/>
</dbReference>
<dbReference type="Gramene" id="LPERR06G11310.1">
    <property type="protein sequence ID" value="LPERR06G11310.1"/>
    <property type="gene ID" value="LPERR06G11310"/>
</dbReference>
<dbReference type="GO" id="GO:0005884">
    <property type="term" value="C:actin filament"/>
    <property type="evidence" value="ECO:0007669"/>
    <property type="project" value="TreeGrafter"/>
</dbReference>